<reference evidence="2 3" key="1">
    <citation type="submission" date="2018-04" db="EMBL/GenBank/DDBJ databases">
        <title>WGS assembly of Panicum hallii var. hallii HAL2.</title>
        <authorList>
            <person name="Lovell J."/>
            <person name="Jenkins J."/>
            <person name="Lowry D."/>
            <person name="Mamidi S."/>
            <person name="Sreedasyam A."/>
            <person name="Weng X."/>
            <person name="Barry K."/>
            <person name="Bonette J."/>
            <person name="Campitelli B."/>
            <person name="Daum C."/>
            <person name="Gordon S."/>
            <person name="Gould B."/>
            <person name="Lipzen A."/>
            <person name="MacQueen A."/>
            <person name="Palacio-Mejia J."/>
            <person name="Plott C."/>
            <person name="Shakirov E."/>
            <person name="Shu S."/>
            <person name="Yoshinaga Y."/>
            <person name="Zane M."/>
            <person name="Rokhsar D."/>
            <person name="Grimwood J."/>
            <person name="Schmutz J."/>
            <person name="Juenger T."/>
        </authorList>
    </citation>
    <scope>NUCLEOTIDE SEQUENCE [LARGE SCALE GENOMIC DNA]</scope>
    <source>
        <strain evidence="3">cv. HAL2</strain>
    </source>
</reference>
<sequence>MVCKFDDKFRNLSRHRPPRYSTLLPSLTHRRPPRFSHLAAPPLHGPPPHRRRSICSPRRPCATLLYLRRPPCALPSPSSHQRANLRGPPLTGAGRPSPTGATPLRTTTDSARSPLPSGTAAPAPVLHRRRRPCTARPSYPPETLDLPPPTPPPLRGPPLPATATYAALPSPFSHQRRHPARPSSHR</sequence>
<feature type="compositionally biased region" description="Pro residues" evidence="1">
    <location>
        <begin position="146"/>
        <end position="160"/>
    </location>
</feature>
<feature type="compositionally biased region" description="Basic residues" evidence="1">
    <location>
        <begin position="174"/>
        <end position="186"/>
    </location>
</feature>
<evidence type="ECO:0000313" key="3">
    <source>
        <dbReference type="Proteomes" id="UP000244336"/>
    </source>
</evidence>
<gene>
    <name evidence="2" type="ORF">GQ55_1G105100</name>
</gene>
<organism evidence="2 3">
    <name type="scientific">Panicum hallii var. hallii</name>
    <dbReference type="NCBI Taxonomy" id="1504633"/>
    <lineage>
        <taxon>Eukaryota</taxon>
        <taxon>Viridiplantae</taxon>
        <taxon>Streptophyta</taxon>
        <taxon>Embryophyta</taxon>
        <taxon>Tracheophyta</taxon>
        <taxon>Spermatophyta</taxon>
        <taxon>Magnoliopsida</taxon>
        <taxon>Liliopsida</taxon>
        <taxon>Poales</taxon>
        <taxon>Poaceae</taxon>
        <taxon>PACMAD clade</taxon>
        <taxon>Panicoideae</taxon>
        <taxon>Panicodae</taxon>
        <taxon>Paniceae</taxon>
        <taxon>Panicinae</taxon>
        <taxon>Panicum</taxon>
        <taxon>Panicum sect. Panicum</taxon>
    </lineage>
</organism>
<dbReference type="Proteomes" id="UP000244336">
    <property type="component" value="Chromosome 1"/>
</dbReference>
<name>A0A2T7F4A8_9POAL</name>
<evidence type="ECO:0000256" key="1">
    <source>
        <dbReference type="SAM" id="MobiDB-lite"/>
    </source>
</evidence>
<evidence type="ECO:0000313" key="2">
    <source>
        <dbReference type="EMBL" id="PUZ74918.1"/>
    </source>
</evidence>
<keyword evidence="3" id="KW-1185">Reference proteome</keyword>
<dbReference type="EMBL" id="CM009749">
    <property type="protein sequence ID" value="PUZ74918.1"/>
    <property type="molecule type" value="Genomic_DNA"/>
</dbReference>
<dbReference type="Gramene" id="PUZ74918">
    <property type="protein sequence ID" value="PUZ74918"/>
    <property type="gene ID" value="GQ55_1G105100"/>
</dbReference>
<feature type="region of interest" description="Disordered" evidence="1">
    <location>
        <begin position="73"/>
        <end position="186"/>
    </location>
</feature>
<protein>
    <submittedName>
        <fullName evidence="2">Uncharacterized protein</fullName>
    </submittedName>
</protein>
<proteinExistence type="predicted"/>
<dbReference type="AlphaFoldDB" id="A0A2T7F4A8"/>
<feature type="region of interest" description="Disordered" evidence="1">
    <location>
        <begin position="16"/>
        <end position="55"/>
    </location>
</feature>
<accession>A0A2T7F4A8</accession>